<dbReference type="Pfam" id="PF00534">
    <property type="entry name" value="Glycos_transf_1"/>
    <property type="match status" value="1"/>
</dbReference>
<dbReference type="PANTHER" id="PTHR12526:SF630">
    <property type="entry name" value="GLYCOSYLTRANSFERASE"/>
    <property type="match status" value="1"/>
</dbReference>
<dbReference type="PANTHER" id="PTHR12526">
    <property type="entry name" value="GLYCOSYLTRANSFERASE"/>
    <property type="match status" value="1"/>
</dbReference>
<name>A0A927FVM9_9HYPH</name>
<keyword evidence="4" id="KW-1185">Reference proteome</keyword>
<gene>
    <name evidence="3" type="ORF">IC608_15055</name>
</gene>
<dbReference type="Proteomes" id="UP000654108">
    <property type="component" value="Unassembled WGS sequence"/>
</dbReference>
<reference evidence="3" key="1">
    <citation type="submission" date="2020-09" db="EMBL/GenBank/DDBJ databases">
        <title>Genome seq and assembly of Devosia sp.</title>
        <authorList>
            <person name="Chhetri G."/>
        </authorList>
    </citation>
    <scope>NUCLEOTIDE SEQUENCE</scope>
    <source>
        <strain evidence="3">PTR5</strain>
    </source>
</reference>
<feature type="domain" description="Glycosyl transferase family 1" evidence="1">
    <location>
        <begin position="210"/>
        <end position="362"/>
    </location>
</feature>
<dbReference type="EMBL" id="JACYFU010000004">
    <property type="protein sequence ID" value="MBD8066791.1"/>
    <property type="molecule type" value="Genomic_DNA"/>
</dbReference>
<evidence type="ECO:0000313" key="3">
    <source>
        <dbReference type="EMBL" id="MBD8066791.1"/>
    </source>
</evidence>
<dbReference type="SUPFAM" id="SSF53756">
    <property type="entry name" value="UDP-Glycosyltransferase/glycogen phosphorylase"/>
    <property type="match status" value="1"/>
</dbReference>
<dbReference type="InterPro" id="IPR028098">
    <property type="entry name" value="Glyco_trans_4-like_N"/>
</dbReference>
<accession>A0A927FVM9</accession>
<dbReference type="Pfam" id="PF13439">
    <property type="entry name" value="Glyco_transf_4"/>
    <property type="match status" value="1"/>
</dbReference>
<dbReference type="GO" id="GO:0016757">
    <property type="term" value="F:glycosyltransferase activity"/>
    <property type="evidence" value="ECO:0007669"/>
    <property type="project" value="InterPro"/>
</dbReference>
<feature type="domain" description="Glycosyltransferase subfamily 4-like N-terminal" evidence="2">
    <location>
        <begin position="31"/>
        <end position="191"/>
    </location>
</feature>
<protein>
    <submittedName>
        <fullName evidence="3">Glycosyltransferase</fullName>
    </submittedName>
</protein>
<sequence length="393" mass="42700">MTDDILLSSARGRKLSARQKVIFAVTHSSAGGAQELWVNIAEAFSRAGHEVRLVALYPDRKDVRQTPDHLPWHYAAPRRAKRPLEQLRLWRSLVGMLREFQPDAVFTALPAANVALPLAVRLAGGRARVVTSHHAPVHTNNPLLDRADGWVGASPLVHRVVCVSRAVEASLAKKSAAYRRKSRVITNALPPEVERRLAALAAQHPHTHAKGRTIVATGRLAAQKNYPALVRAARHLPETRIRIVGTGPDRDMLEALATELGVAQRVEFLGFRQRQEALAILAQADLFVQPSLYEGHSLALVEAIKLGLPVVVSDVPSQLEGITDANGRLCGMAVDPHLPEELAAAITSLLDDPQKYADYARRSTALGTSITFDAMIAAYLQLLADETGVPAHG</sequence>
<dbReference type="Gene3D" id="3.40.50.2000">
    <property type="entry name" value="Glycogen Phosphorylase B"/>
    <property type="match status" value="2"/>
</dbReference>
<dbReference type="InterPro" id="IPR001296">
    <property type="entry name" value="Glyco_trans_1"/>
</dbReference>
<evidence type="ECO:0000259" key="2">
    <source>
        <dbReference type="Pfam" id="PF13439"/>
    </source>
</evidence>
<evidence type="ECO:0000313" key="4">
    <source>
        <dbReference type="Proteomes" id="UP000654108"/>
    </source>
</evidence>
<proteinExistence type="predicted"/>
<dbReference type="CDD" id="cd03811">
    <property type="entry name" value="GT4_GT28_WabH-like"/>
    <property type="match status" value="1"/>
</dbReference>
<dbReference type="RefSeq" id="WP_191777209.1">
    <property type="nucleotide sequence ID" value="NZ_JACYFU010000004.1"/>
</dbReference>
<evidence type="ECO:0000259" key="1">
    <source>
        <dbReference type="Pfam" id="PF00534"/>
    </source>
</evidence>
<organism evidence="3 4">
    <name type="scientific">Devosia oryzisoli</name>
    <dbReference type="NCBI Taxonomy" id="2774138"/>
    <lineage>
        <taxon>Bacteria</taxon>
        <taxon>Pseudomonadati</taxon>
        <taxon>Pseudomonadota</taxon>
        <taxon>Alphaproteobacteria</taxon>
        <taxon>Hyphomicrobiales</taxon>
        <taxon>Devosiaceae</taxon>
        <taxon>Devosia</taxon>
    </lineage>
</organism>
<comment type="caution">
    <text evidence="3">The sequence shown here is derived from an EMBL/GenBank/DDBJ whole genome shotgun (WGS) entry which is preliminary data.</text>
</comment>
<dbReference type="AlphaFoldDB" id="A0A927FVM9"/>